<dbReference type="GO" id="GO:0005737">
    <property type="term" value="C:cytoplasm"/>
    <property type="evidence" value="ECO:0007669"/>
    <property type="project" value="TreeGrafter"/>
</dbReference>
<dbReference type="PANTHER" id="PTHR11923:SF51">
    <property type="entry name" value="LYSOSOME MEMBRANE PROTEIN 2"/>
    <property type="match status" value="1"/>
</dbReference>
<organism evidence="8">
    <name type="scientific">Darwinula stevensoni</name>
    <dbReference type="NCBI Taxonomy" id="69355"/>
    <lineage>
        <taxon>Eukaryota</taxon>
        <taxon>Metazoa</taxon>
        <taxon>Ecdysozoa</taxon>
        <taxon>Arthropoda</taxon>
        <taxon>Crustacea</taxon>
        <taxon>Oligostraca</taxon>
        <taxon>Ostracoda</taxon>
        <taxon>Podocopa</taxon>
        <taxon>Podocopida</taxon>
        <taxon>Darwinulocopina</taxon>
        <taxon>Darwinuloidea</taxon>
        <taxon>Darwinulidae</taxon>
        <taxon>Darwinula</taxon>
    </lineage>
</organism>
<dbReference type="EMBL" id="CAJPEV010005558">
    <property type="protein sequence ID" value="CAG0903273.1"/>
    <property type="molecule type" value="Genomic_DNA"/>
</dbReference>
<evidence type="ECO:0000256" key="7">
    <source>
        <dbReference type="SAM" id="Phobius"/>
    </source>
</evidence>
<dbReference type="PRINTS" id="PR01609">
    <property type="entry name" value="CD36FAMILY"/>
</dbReference>
<keyword evidence="9" id="KW-1185">Reference proteome</keyword>
<dbReference type="PANTHER" id="PTHR11923">
    <property type="entry name" value="SCAVENGER RECEPTOR CLASS B TYPE-1 SR-B1"/>
    <property type="match status" value="1"/>
</dbReference>
<dbReference type="AlphaFoldDB" id="A0A7R9AFS8"/>
<reference evidence="8" key="1">
    <citation type="submission" date="2020-11" db="EMBL/GenBank/DDBJ databases">
        <authorList>
            <person name="Tran Van P."/>
        </authorList>
    </citation>
    <scope>NUCLEOTIDE SEQUENCE</scope>
</reference>
<protein>
    <recommendedName>
        <fullName evidence="10">Scavenger receptor class B member 1</fullName>
    </recommendedName>
</protein>
<evidence type="ECO:0000313" key="9">
    <source>
        <dbReference type="Proteomes" id="UP000677054"/>
    </source>
</evidence>
<dbReference type="GO" id="GO:0005044">
    <property type="term" value="F:scavenger receptor activity"/>
    <property type="evidence" value="ECO:0007669"/>
    <property type="project" value="TreeGrafter"/>
</dbReference>
<comment type="subcellular location">
    <subcellularLocation>
        <location evidence="1">Membrane</location>
    </subcellularLocation>
</comment>
<keyword evidence="3 7" id="KW-0812">Transmembrane</keyword>
<keyword evidence="6" id="KW-0325">Glycoprotein</keyword>
<evidence type="ECO:0000256" key="4">
    <source>
        <dbReference type="ARBA" id="ARBA00022989"/>
    </source>
</evidence>
<sequence length="279" mass="31516">RGVSIVQLNGSSDGLYLVGTGDNGPEDFADIKLWRGEPFHYKRPWRTDECNMINGTDGTIFPPFLDENSVLYVFTPDLCRAVFFTYEREVEFRRIPGLRFIVNSDVLEDPAINLDNQCFCLSDGTCLKAGALDLSECLGVPVVMSTPHFYLGSEEYFNKSIVEGLEPRKEWHETFVDLEPLTGIVLNAAKKLQVNLKLRPVEHYPSFANVTEMLFPIFWVNESASLDQKLADDLYNRIVMPQIAINIGSWVALSVGPLVILVVGAIALREYRRNGFRPF</sequence>
<feature type="non-terminal residue" evidence="8">
    <location>
        <position position="1"/>
    </location>
</feature>
<evidence type="ECO:0008006" key="10">
    <source>
        <dbReference type="Google" id="ProtNLM"/>
    </source>
</evidence>
<dbReference type="Proteomes" id="UP000677054">
    <property type="component" value="Unassembled WGS sequence"/>
</dbReference>
<keyword evidence="4 7" id="KW-1133">Transmembrane helix</keyword>
<dbReference type="EMBL" id="LR905075">
    <property type="protein sequence ID" value="CAD7253258.1"/>
    <property type="molecule type" value="Genomic_DNA"/>
</dbReference>
<name>A0A7R9AFS8_9CRUS</name>
<dbReference type="GO" id="GO:0016020">
    <property type="term" value="C:membrane"/>
    <property type="evidence" value="ECO:0007669"/>
    <property type="project" value="UniProtKB-SubCell"/>
</dbReference>
<evidence type="ECO:0000256" key="5">
    <source>
        <dbReference type="ARBA" id="ARBA00023136"/>
    </source>
</evidence>
<dbReference type="InterPro" id="IPR002159">
    <property type="entry name" value="CD36_fam"/>
</dbReference>
<evidence type="ECO:0000256" key="3">
    <source>
        <dbReference type="ARBA" id="ARBA00022692"/>
    </source>
</evidence>
<gene>
    <name evidence="8" type="ORF">DSTB1V02_LOCUS13008</name>
</gene>
<dbReference type="OrthoDB" id="18585at2759"/>
<feature type="transmembrane region" description="Helical" evidence="7">
    <location>
        <begin position="247"/>
        <end position="268"/>
    </location>
</feature>
<dbReference type="Pfam" id="PF01130">
    <property type="entry name" value="CD36"/>
    <property type="match status" value="1"/>
</dbReference>
<evidence type="ECO:0000256" key="2">
    <source>
        <dbReference type="ARBA" id="ARBA00010532"/>
    </source>
</evidence>
<evidence type="ECO:0000256" key="1">
    <source>
        <dbReference type="ARBA" id="ARBA00004370"/>
    </source>
</evidence>
<accession>A0A7R9AFS8</accession>
<comment type="similarity">
    <text evidence="2">Belongs to the CD36 family.</text>
</comment>
<evidence type="ECO:0000313" key="8">
    <source>
        <dbReference type="EMBL" id="CAD7253258.1"/>
    </source>
</evidence>
<proteinExistence type="inferred from homology"/>
<keyword evidence="5 7" id="KW-0472">Membrane</keyword>
<evidence type="ECO:0000256" key="6">
    <source>
        <dbReference type="ARBA" id="ARBA00023180"/>
    </source>
</evidence>